<evidence type="ECO:0000313" key="2">
    <source>
        <dbReference type="EMBL" id="SFK22396.1"/>
    </source>
</evidence>
<evidence type="ECO:0000313" key="3">
    <source>
        <dbReference type="Proteomes" id="UP000198919"/>
    </source>
</evidence>
<reference evidence="2" key="1">
    <citation type="submission" date="2016-10" db="EMBL/GenBank/DDBJ databases">
        <authorList>
            <person name="de Groot N.N."/>
        </authorList>
    </citation>
    <scope>NUCLEOTIDE SEQUENCE [LARGE SCALE GENOMIC DNA]</scope>
    <source>
        <strain evidence="2">DSM 17908</strain>
    </source>
</reference>
<sequence length="86" mass="9512">MLAKCCLQTCETLILDSATEKHKSVGTAMFEGVKADMSARDDVMRKALFATFILPTALCATTGDACTFVPYERDESYIYGIFIEKN</sequence>
<keyword evidence="4" id="KW-1185">Reference proteome</keyword>
<protein>
    <submittedName>
        <fullName evidence="1">Capsid protein</fullName>
    </submittedName>
</protein>
<dbReference type="Proteomes" id="UP000198919">
    <property type="component" value="Unassembled WGS sequence"/>
</dbReference>
<dbReference type="EMBL" id="NITY01000029">
    <property type="protein sequence ID" value="PHM36290.1"/>
    <property type="molecule type" value="Genomic_DNA"/>
</dbReference>
<dbReference type="AlphaFoldDB" id="A0A1I3XTS5"/>
<evidence type="ECO:0000313" key="4">
    <source>
        <dbReference type="Proteomes" id="UP000224607"/>
    </source>
</evidence>
<evidence type="ECO:0000313" key="1">
    <source>
        <dbReference type="EMBL" id="PHM36290.1"/>
    </source>
</evidence>
<reference evidence="3" key="2">
    <citation type="submission" date="2016-10" db="EMBL/GenBank/DDBJ databases">
        <authorList>
            <person name="Varghese N."/>
            <person name="Submissions S."/>
        </authorList>
    </citation>
    <scope>NUCLEOTIDE SEQUENCE [LARGE SCALE GENOMIC DNA]</scope>
    <source>
        <strain evidence="3">DSM 17908</strain>
    </source>
</reference>
<proteinExistence type="predicted"/>
<dbReference type="Proteomes" id="UP000224607">
    <property type="component" value="Unassembled WGS sequence"/>
</dbReference>
<name>A0A1I3XTS5_9GAMM</name>
<gene>
    <name evidence="2" type="ORF">SAMN05421680_13811</name>
    <name evidence="1" type="ORF">Xmau_04299</name>
</gene>
<dbReference type="EMBL" id="FORG01000038">
    <property type="protein sequence ID" value="SFK22396.1"/>
    <property type="molecule type" value="Genomic_DNA"/>
</dbReference>
<accession>A0A1I3XTS5</accession>
<organism evidence="2 3">
    <name type="scientific">Xenorhabdus mauleonii</name>
    <dbReference type="NCBI Taxonomy" id="351675"/>
    <lineage>
        <taxon>Bacteria</taxon>
        <taxon>Pseudomonadati</taxon>
        <taxon>Pseudomonadota</taxon>
        <taxon>Gammaproteobacteria</taxon>
        <taxon>Enterobacterales</taxon>
        <taxon>Morganellaceae</taxon>
        <taxon>Xenorhabdus</taxon>
    </lineage>
</organism>
<reference evidence="1 4" key="3">
    <citation type="journal article" date="2017" name="Nat. Microbiol.">
        <title>Natural product diversity associated with the nematode symbionts Photorhabdus and Xenorhabdus.</title>
        <authorList>
            <person name="Tobias N.J."/>
            <person name="Wolff H."/>
            <person name="Djahanschiri B."/>
            <person name="Grundmann F."/>
            <person name="Kronenwerth M."/>
            <person name="Shi Y.M."/>
            <person name="Simonyi S."/>
            <person name="Grun P."/>
            <person name="Shapiro-Ilan D."/>
            <person name="Pidot S.J."/>
            <person name="Stinear T.P."/>
            <person name="Ebersberger I."/>
            <person name="Bode H.B."/>
        </authorList>
    </citation>
    <scope>NUCLEOTIDE SEQUENCE [LARGE SCALE GENOMIC DNA]</scope>
    <source>
        <strain evidence="1 4">DSM 17908</strain>
    </source>
</reference>